<keyword evidence="1" id="KW-0547">Nucleotide-binding</keyword>
<keyword evidence="3" id="KW-0347">Helicase</keyword>
<dbReference type="Proteomes" id="UP001432027">
    <property type="component" value="Unassembled WGS sequence"/>
</dbReference>
<dbReference type="PANTHER" id="PTHR43788">
    <property type="entry name" value="DNA2/NAM7 HELICASE FAMILY MEMBER"/>
    <property type="match status" value="1"/>
</dbReference>
<keyword evidence="4" id="KW-0067">ATP-binding</keyword>
<feature type="non-terminal residue" evidence="5">
    <location>
        <position position="162"/>
    </location>
</feature>
<dbReference type="GO" id="GO:0043139">
    <property type="term" value="F:5'-3' DNA helicase activity"/>
    <property type="evidence" value="ECO:0007669"/>
    <property type="project" value="TreeGrafter"/>
</dbReference>
<comment type="caution">
    <text evidence="5">The sequence shown here is derived from an EMBL/GenBank/DDBJ whole genome shotgun (WGS) entry which is preliminary data.</text>
</comment>
<protein>
    <recommendedName>
        <fullName evidence="7">NAD(P)H-hydrate epimerase</fullName>
    </recommendedName>
</protein>
<name>A0AAV5TRS4_9BILA</name>
<evidence type="ECO:0000256" key="3">
    <source>
        <dbReference type="ARBA" id="ARBA00022806"/>
    </source>
</evidence>
<gene>
    <name evidence="5" type="ORF">PENTCL1PPCAC_19256</name>
</gene>
<dbReference type="GO" id="GO:0005524">
    <property type="term" value="F:ATP binding"/>
    <property type="evidence" value="ECO:0007669"/>
    <property type="project" value="UniProtKB-KW"/>
</dbReference>
<evidence type="ECO:0000313" key="5">
    <source>
        <dbReference type="EMBL" id="GMS97081.1"/>
    </source>
</evidence>
<dbReference type="AlphaFoldDB" id="A0AAV5TRS4"/>
<evidence type="ECO:0000256" key="1">
    <source>
        <dbReference type="ARBA" id="ARBA00022741"/>
    </source>
</evidence>
<dbReference type="EMBL" id="BTSX01000004">
    <property type="protein sequence ID" value="GMS97081.1"/>
    <property type="molecule type" value="Genomic_DNA"/>
</dbReference>
<sequence length="162" mass="18900">MAAVVARNSISVFGIQLLLSVQNVAVDNKGAAMQKMGLDGEEVYNMKSTKKLDLWSPASFDFLDQMDEATLKGWRDGTVSLKRNVKIHDDRDKNRDREERRWRRDDRPEYEEKELSYEDELTFDRRKFEGEIAPKIILWTVEMVLKKMYGHGNLCAKLELVK</sequence>
<accession>A0AAV5TRS4</accession>
<reference evidence="5" key="1">
    <citation type="submission" date="2023-10" db="EMBL/GenBank/DDBJ databases">
        <title>Genome assembly of Pristionchus species.</title>
        <authorList>
            <person name="Yoshida K."/>
            <person name="Sommer R.J."/>
        </authorList>
    </citation>
    <scope>NUCLEOTIDE SEQUENCE</scope>
    <source>
        <strain evidence="5">RS0144</strain>
    </source>
</reference>
<dbReference type="PANTHER" id="PTHR43788:SF16">
    <property type="entry name" value="HELICASE WITH ZINC FINGER 2"/>
    <property type="match status" value="1"/>
</dbReference>
<evidence type="ECO:0000256" key="4">
    <source>
        <dbReference type="ARBA" id="ARBA00022840"/>
    </source>
</evidence>
<dbReference type="InterPro" id="IPR050534">
    <property type="entry name" value="Coronavir_polyprotein_1ab"/>
</dbReference>
<organism evidence="5 6">
    <name type="scientific">Pristionchus entomophagus</name>
    <dbReference type="NCBI Taxonomy" id="358040"/>
    <lineage>
        <taxon>Eukaryota</taxon>
        <taxon>Metazoa</taxon>
        <taxon>Ecdysozoa</taxon>
        <taxon>Nematoda</taxon>
        <taxon>Chromadorea</taxon>
        <taxon>Rhabditida</taxon>
        <taxon>Rhabditina</taxon>
        <taxon>Diplogasteromorpha</taxon>
        <taxon>Diplogasteroidea</taxon>
        <taxon>Neodiplogasteridae</taxon>
        <taxon>Pristionchus</taxon>
    </lineage>
</organism>
<evidence type="ECO:0000313" key="6">
    <source>
        <dbReference type="Proteomes" id="UP001432027"/>
    </source>
</evidence>
<keyword evidence="6" id="KW-1185">Reference proteome</keyword>
<keyword evidence="2" id="KW-0378">Hydrolase</keyword>
<proteinExistence type="predicted"/>
<evidence type="ECO:0008006" key="7">
    <source>
        <dbReference type="Google" id="ProtNLM"/>
    </source>
</evidence>
<evidence type="ECO:0000256" key="2">
    <source>
        <dbReference type="ARBA" id="ARBA00022801"/>
    </source>
</evidence>
<dbReference type="GO" id="GO:0016787">
    <property type="term" value="F:hydrolase activity"/>
    <property type="evidence" value="ECO:0007669"/>
    <property type="project" value="UniProtKB-KW"/>
</dbReference>